<name>A0A1H9ZEW1_9FIRM</name>
<keyword evidence="2" id="KW-1185">Reference proteome</keyword>
<evidence type="ECO:0000313" key="2">
    <source>
        <dbReference type="Proteomes" id="UP000199800"/>
    </source>
</evidence>
<evidence type="ECO:0008006" key="3">
    <source>
        <dbReference type="Google" id="ProtNLM"/>
    </source>
</evidence>
<dbReference type="Proteomes" id="UP000199800">
    <property type="component" value="Unassembled WGS sequence"/>
</dbReference>
<sequence length="262" mass="30724">MALKPGVYTSKRKDGTMWYRSSITFQNKHISLGSFETEEAAHGAYLEAQNLLSSESSSFEEQLNEMHYLKFSKYVTLYNFKTTGFYFKTPILLKDNYFLYYLTSDLVLKFDVDDLFFYSKHTISRRGGHLFVSDYGMQVNILSRYGIKNFAVINRDYRFINGDTLDFRYKNIEIINKYYGVKKIMKNGLFLYESVIHINGNYKIGTYKTETEAAVAYNKAVDIVQKKGYNKNFLTNFIIEIDEIGYASLYNKLRISKKIREL</sequence>
<protein>
    <recommendedName>
        <fullName evidence="3">AP2/ERF domain-containing protein</fullName>
    </recommendedName>
</protein>
<dbReference type="EMBL" id="FOHN01000003">
    <property type="protein sequence ID" value="SES80053.1"/>
    <property type="molecule type" value="Genomic_DNA"/>
</dbReference>
<accession>A0A1H9ZEW1</accession>
<reference evidence="1 2" key="1">
    <citation type="submission" date="2016-10" db="EMBL/GenBank/DDBJ databases">
        <authorList>
            <person name="de Groot N.N."/>
        </authorList>
    </citation>
    <scope>NUCLEOTIDE SEQUENCE [LARGE SCALE GENOMIC DNA]</scope>
    <source>
        <strain evidence="1 2">DSM 1801</strain>
    </source>
</reference>
<organism evidence="1 2">
    <name type="scientific">[Clostridium] polysaccharolyticum</name>
    <dbReference type="NCBI Taxonomy" id="29364"/>
    <lineage>
        <taxon>Bacteria</taxon>
        <taxon>Bacillati</taxon>
        <taxon>Bacillota</taxon>
        <taxon>Clostridia</taxon>
        <taxon>Lachnospirales</taxon>
        <taxon>Lachnospiraceae</taxon>
    </lineage>
</organism>
<gene>
    <name evidence="1" type="ORF">SAMN04487772_103168</name>
</gene>
<dbReference type="RefSeq" id="WP_092476388.1">
    <property type="nucleotide sequence ID" value="NZ_FOHN01000003.1"/>
</dbReference>
<dbReference type="AlphaFoldDB" id="A0A1H9ZEW1"/>
<evidence type="ECO:0000313" key="1">
    <source>
        <dbReference type="EMBL" id="SES80053.1"/>
    </source>
</evidence>
<dbReference type="OrthoDB" id="1765300at2"/>
<proteinExistence type="predicted"/>